<organism evidence="2 3">
    <name type="scientific">Phaeodactylibacter xiamenensis</name>
    <dbReference type="NCBI Taxonomy" id="1524460"/>
    <lineage>
        <taxon>Bacteria</taxon>
        <taxon>Pseudomonadati</taxon>
        <taxon>Bacteroidota</taxon>
        <taxon>Saprospiria</taxon>
        <taxon>Saprospirales</taxon>
        <taxon>Haliscomenobacteraceae</taxon>
        <taxon>Phaeodactylibacter</taxon>
    </lineage>
</organism>
<evidence type="ECO:0008006" key="4">
    <source>
        <dbReference type="Google" id="ProtNLM"/>
    </source>
</evidence>
<dbReference type="PROSITE" id="PS51257">
    <property type="entry name" value="PROKAR_LIPOPROTEIN"/>
    <property type="match status" value="1"/>
</dbReference>
<feature type="signal peptide" evidence="1">
    <location>
        <begin position="1"/>
        <end position="27"/>
    </location>
</feature>
<dbReference type="AlphaFoldDB" id="A0A098S765"/>
<dbReference type="RefSeq" id="WP_044221958.1">
    <property type="nucleotide sequence ID" value="NZ_JBKAGJ010000044.1"/>
</dbReference>
<dbReference type="STRING" id="1524460.IX84_14915"/>
<keyword evidence="1" id="KW-0732">Signal</keyword>
<sequence>MKRLPVYFAALALILSGCTTTDFITQATPTPIDTVSPTTPDSMITLQGTIQGPSGAPLLFCTIAAYQDNTLIKGTEADFNGHYTINLPANTELTLKALYVGHETASFLLRPLPPGPYQLNACLTPKKQFTEDLYCPSYRIPLIDLSNTSSGVTYHSSDLKHSPLFPGGL</sequence>
<dbReference type="InterPro" id="IPR008969">
    <property type="entry name" value="CarboxyPept-like_regulatory"/>
</dbReference>
<evidence type="ECO:0000256" key="1">
    <source>
        <dbReference type="SAM" id="SignalP"/>
    </source>
</evidence>
<protein>
    <recommendedName>
        <fullName evidence="4">Carboxypeptidase regulatory-like domain-containing protein</fullName>
    </recommendedName>
</protein>
<gene>
    <name evidence="2" type="ORF">IX84_14915</name>
</gene>
<comment type="caution">
    <text evidence="2">The sequence shown here is derived from an EMBL/GenBank/DDBJ whole genome shotgun (WGS) entry which is preliminary data.</text>
</comment>
<accession>A0A098S765</accession>
<dbReference type="OrthoDB" id="883344at2"/>
<proteinExistence type="predicted"/>
<evidence type="ECO:0000313" key="2">
    <source>
        <dbReference type="EMBL" id="KGE87498.1"/>
    </source>
</evidence>
<dbReference type="Proteomes" id="UP000029736">
    <property type="component" value="Unassembled WGS sequence"/>
</dbReference>
<name>A0A098S765_9BACT</name>
<evidence type="ECO:0000313" key="3">
    <source>
        <dbReference type="Proteomes" id="UP000029736"/>
    </source>
</evidence>
<dbReference type="EMBL" id="JPOS01000035">
    <property type="protein sequence ID" value="KGE87498.1"/>
    <property type="molecule type" value="Genomic_DNA"/>
</dbReference>
<feature type="chain" id="PRO_5001947715" description="Carboxypeptidase regulatory-like domain-containing protein" evidence="1">
    <location>
        <begin position="28"/>
        <end position="169"/>
    </location>
</feature>
<keyword evidence="3" id="KW-1185">Reference proteome</keyword>
<reference evidence="2 3" key="1">
    <citation type="journal article" date="2014" name="Int. J. Syst. Evol. Microbiol.">
        <title>Phaeodactylibacter xiamenensis gen. nov., sp. nov., a member of the family Saprospiraceae isolated from the marine alga Phaeodactylum tricornutum.</title>
        <authorList>
            <person name="Chen Z.Jr."/>
            <person name="Lei X."/>
            <person name="Lai Q."/>
            <person name="Li Y."/>
            <person name="Zhang B."/>
            <person name="Zhang J."/>
            <person name="Zhang H."/>
            <person name="Yang L."/>
            <person name="Zheng W."/>
            <person name="Tian Y."/>
            <person name="Yu Z."/>
            <person name="Xu H.Jr."/>
            <person name="Zheng T."/>
        </authorList>
    </citation>
    <scope>NUCLEOTIDE SEQUENCE [LARGE SCALE GENOMIC DNA]</scope>
    <source>
        <strain evidence="2 3">KD52</strain>
    </source>
</reference>
<dbReference type="SUPFAM" id="SSF49464">
    <property type="entry name" value="Carboxypeptidase regulatory domain-like"/>
    <property type="match status" value="1"/>
</dbReference>